<dbReference type="SUPFAM" id="SSF48452">
    <property type="entry name" value="TPR-like"/>
    <property type="match status" value="1"/>
</dbReference>
<protein>
    <recommendedName>
        <fullName evidence="5">Tetratricopeptide repeat protein</fullName>
    </recommendedName>
</protein>
<feature type="transmembrane region" description="Helical" evidence="2">
    <location>
        <begin position="402"/>
        <end position="424"/>
    </location>
</feature>
<feature type="compositionally biased region" description="Basic and acidic residues" evidence="1">
    <location>
        <begin position="505"/>
        <end position="519"/>
    </location>
</feature>
<dbReference type="InterPro" id="IPR019734">
    <property type="entry name" value="TPR_rpt"/>
</dbReference>
<dbReference type="EMBL" id="PGEY01000001">
    <property type="protein sequence ID" value="PJJ45703.1"/>
    <property type="molecule type" value="Genomic_DNA"/>
</dbReference>
<name>A0ABX4N226_9MICC</name>
<evidence type="ECO:0000256" key="2">
    <source>
        <dbReference type="SAM" id="Phobius"/>
    </source>
</evidence>
<feature type="transmembrane region" description="Helical" evidence="2">
    <location>
        <begin position="458"/>
        <end position="479"/>
    </location>
</feature>
<evidence type="ECO:0000256" key="1">
    <source>
        <dbReference type="SAM" id="MobiDB-lite"/>
    </source>
</evidence>
<feature type="transmembrane region" description="Helical" evidence="2">
    <location>
        <begin position="252"/>
        <end position="271"/>
    </location>
</feature>
<proteinExistence type="predicted"/>
<dbReference type="PANTHER" id="PTHR44395">
    <property type="match status" value="1"/>
</dbReference>
<dbReference type="SMART" id="SM00028">
    <property type="entry name" value="TPR"/>
    <property type="match status" value="3"/>
</dbReference>
<feature type="transmembrane region" description="Helical" evidence="2">
    <location>
        <begin position="376"/>
        <end position="395"/>
    </location>
</feature>
<evidence type="ECO:0008006" key="5">
    <source>
        <dbReference type="Google" id="ProtNLM"/>
    </source>
</evidence>
<accession>A0ABX4N226</accession>
<dbReference type="Gene3D" id="1.25.40.10">
    <property type="entry name" value="Tetratricopeptide repeat domain"/>
    <property type="match status" value="2"/>
</dbReference>
<dbReference type="InterPro" id="IPR011990">
    <property type="entry name" value="TPR-like_helical_dom_sf"/>
</dbReference>
<dbReference type="RefSeq" id="WP_066143594.1">
    <property type="nucleotide sequence ID" value="NZ_PGEY01000001.1"/>
</dbReference>
<feature type="transmembrane region" description="Helical" evidence="2">
    <location>
        <begin position="307"/>
        <end position="335"/>
    </location>
</feature>
<keyword evidence="2" id="KW-0472">Membrane</keyword>
<sequence length="542" mass="58507">MEFERLHHRITHNLAIGRETEAIALLKDQLNEHHQVPAFWILYSSCHLNLEQWAEAESTARAALNLDPADPVAGECLAIALMRQHRRDEALLAIRQVIEADPEYGNGHYWLSMITLSGIRSNDDRVLARKAIEHAIRLDPGNPAYYQGAAIVAEAQDDNRAALAFLQAGLQIDPNHQGLLRVAGSIGNGEKIVGDQGDVLRGLISIDPMNEGLHQDYAESFVAKQSVYAHRFWLFAPVVAAAAALGQRAAGAGTVLAIIAIAVLAGLFGWWNKRQYSEAAKSLPAGYTKDIAARYPKLPRAIRAYQLAWLLGAGGATLGCFLPVAGIIVMLLGVLASQLGALWILQVNAGPPAGTADRHEQRRYLIRCSGMHAEGFWKRVGLVLCQLVIFGICLANGSRIAAVPAGSIAAGLLFPGFSLLAAQFRLGFKENAFAFGLAATTSAKNRNLALLRGNIGGLYFIGVHLFIGLIAATASFTLLASGMDSSLDPASEDRTPRQENVSDENLLKRLEELETRDPGISEYATPTLPELPDIPSLSVSEQ</sequence>
<evidence type="ECO:0000313" key="3">
    <source>
        <dbReference type="EMBL" id="PJJ45703.1"/>
    </source>
</evidence>
<reference evidence="3 4" key="1">
    <citation type="submission" date="2017-11" db="EMBL/GenBank/DDBJ databases">
        <title>Sequencing the genomes of 1000 actinobacteria strains.</title>
        <authorList>
            <person name="Klenk H.-P."/>
        </authorList>
    </citation>
    <scope>NUCLEOTIDE SEQUENCE [LARGE SCALE GENOMIC DNA]</scope>
    <source>
        <strain evidence="3 4">DSM 12798</strain>
    </source>
</reference>
<gene>
    <name evidence="3" type="ORF">ATK23_2997</name>
</gene>
<feature type="region of interest" description="Disordered" evidence="1">
    <location>
        <begin position="487"/>
        <end position="542"/>
    </location>
</feature>
<dbReference type="PANTHER" id="PTHR44395:SF1">
    <property type="entry name" value="PROTEIN O-MANNOSYL-TRANSFERASE TMTC3"/>
    <property type="match status" value="1"/>
</dbReference>
<comment type="caution">
    <text evidence="3">The sequence shown here is derived from an EMBL/GenBank/DDBJ whole genome shotgun (WGS) entry which is preliminary data.</text>
</comment>
<keyword evidence="2" id="KW-1133">Transmembrane helix</keyword>
<evidence type="ECO:0000313" key="4">
    <source>
        <dbReference type="Proteomes" id="UP000229263"/>
    </source>
</evidence>
<dbReference type="Proteomes" id="UP000229263">
    <property type="component" value="Unassembled WGS sequence"/>
</dbReference>
<keyword evidence="2" id="KW-0812">Transmembrane</keyword>
<organism evidence="3 4">
    <name type="scientific">Glutamicibacter mysorens</name>
    <dbReference type="NCBI Taxonomy" id="257984"/>
    <lineage>
        <taxon>Bacteria</taxon>
        <taxon>Bacillati</taxon>
        <taxon>Actinomycetota</taxon>
        <taxon>Actinomycetes</taxon>
        <taxon>Micrococcales</taxon>
        <taxon>Micrococcaceae</taxon>
        <taxon>Glutamicibacter</taxon>
    </lineage>
</organism>
<keyword evidence="4" id="KW-1185">Reference proteome</keyword>